<dbReference type="Pfam" id="PF01986">
    <property type="entry name" value="DUF123"/>
    <property type="match status" value="1"/>
</dbReference>
<gene>
    <name evidence="2" type="ordered locus">MTBMA_c10220</name>
</gene>
<dbReference type="PANTHER" id="PTHR37460">
    <property type="entry name" value="ENDONUCLEASE III"/>
    <property type="match status" value="1"/>
</dbReference>
<dbReference type="PANTHER" id="PTHR37460:SF1">
    <property type="entry name" value="ENDONUCLEASE III"/>
    <property type="match status" value="1"/>
</dbReference>
<dbReference type="PaxDb" id="79929-MTBMA_c10220"/>
<evidence type="ECO:0000259" key="1">
    <source>
        <dbReference type="SMART" id="SM00465"/>
    </source>
</evidence>
<dbReference type="InterPro" id="IPR000305">
    <property type="entry name" value="GIY-YIG_endonuc"/>
</dbReference>
<dbReference type="EMBL" id="CP001710">
    <property type="protein sequence ID" value="ADL58616.1"/>
    <property type="molecule type" value="Genomic_DNA"/>
</dbReference>
<reference key="1">
    <citation type="submission" date="2009-08" db="EMBL/GenBank/DDBJ databases">
        <title>The genome sequence of Methanothermobacter marburgensis.</title>
        <authorList>
            <person name="Kaster A."/>
            <person name="Seedorf H."/>
            <person name="Goenrich M."/>
            <person name="Wiezer A."/>
            <person name="Liesegang H."/>
            <person name="Thauer R."/>
            <person name="Gottschalk G."/>
        </authorList>
    </citation>
    <scope>NUCLEOTIDE SEQUENCE</scope>
    <source>
        <strain>Marburg</strain>
    </source>
</reference>
<dbReference type="KEGG" id="mmg:MTBMA_c10220"/>
<dbReference type="CDD" id="cd10441">
    <property type="entry name" value="GIY-YIG_COG1833"/>
    <property type="match status" value="1"/>
</dbReference>
<organism evidence="2 3">
    <name type="scientific">Methanothermobacter marburgensis (strain ATCC BAA-927 / DSM 2133 / JCM 14651 / NBRC 100331 / OCM 82 / Marburg)</name>
    <name type="common">Methanobacterium thermoautotrophicum</name>
    <dbReference type="NCBI Taxonomy" id="79929"/>
    <lineage>
        <taxon>Archaea</taxon>
        <taxon>Methanobacteriati</taxon>
        <taxon>Methanobacteriota</taxon>
        <taxon>Methanomada group</taxon>
        <taxon>Methanobacteria</taxon>
        <taxon>Methanobacteriales</taxon>
        <taxon>Methanobacteriaceae</taxon>
        <taxon>Methanothermobacter</taxon>
    </lineage>
</organism>
<proteinExistence type="predicted"/>
<dbReference type="HOGENOM" id="CLU_115699_0_0_2"/>
<accession>D9PWL8</accession>
<sequence>MKGTYCLIIRCRGTETRTGGLGTMRFPPGYYVYVGSGFGSLEARIRRHLRAEKRRRWHIDYLLSDAEVVGVLYSTDKRRLECAVSEKLEGEDSIRGFGCSDCRCKSHLHHFKTRDEAEKAVERAFRELGAVPEKWDEI</sequence>
<dbReference type="OrthoDB" id="17296at2157"/>
<evidence type="ECO:0000313" key="2">
    <source>
        <dbReference type="EMBL" id="ADL58616.1"/>
    </source>
</evidence>
<dbReference type="Proteomes" id="UP000000345">
    <property type="component" value="Chromosome"/>
</dbReference>
<evidence type="ECO:0000313" key="3">
    <source>
        <dbReference type="Proteomes" id="UP000000345"/>
    </source>
</evidence>
<name>D9PWL8_METTM</name>
<dbReference type="AlphaFoldDB" id="D9PWL8"/>
<protein>
    <recommendedName>
        <fullName evidence="1">GIY-YIG domain-containing protein</fullName>
    </recommendedName>
</protein>
<keyword evidence="3" id="KW-1185">Reference proteome</keyword>
<feature type="domain" description="GIY-YIG" evidence="1">
    <location>
        <begin position="18"/>
        <end position="112"/>
    </location>
</feature>
<dbReference type="InterPro" id="IPR002837">
    <property type="entry name" value="DUF123"/>
</dbReference>
<dbReference type="SMART" id="SM00465">
    <property type="entry name" value="GIYc"/>
    <property type="match status" value="1"/>
</dbReference>
<reference evidence="2 3" key="2">
    <citation type="journal article" date="2010" name="J. Bacteriol.">
        <title>Complete genome sequence of Methanothermobacter marburgensis, a methanoarchaeon model organism.</title>
        <authorList>
            <person name="Liesegang H."/>
            <person name="Kaster A.K."/>
            <person name="Wiezer A."/>
            <person name="Goenrich M."/>
            <person name="Wollherr A."/>
            <person name="Seedorf H."/>
            <person name="Gottschalk G."/>
            <person name="Thauer R.K."/>
        </authorList>
    </citation>
    <scope>NUCLEOTIDE SEQUENCE [LARGE SCALE GENOMIC DNA]</scope>
    <source>
        <strain evidence="3">ATCC BAA-927 / DSM 2133 / JCM 14651 / NBRC 100331 / OCM 82 / Marburg</strain>
    </source>
</reference>